<dbReference type="EMBL" id="WKLC01000074">
    <property type="protein sequence ID" value="MSE14228.1"/>
    <property type="molecule type" value="Genomic_DNA"/>
</dbReference>
<gene>
    <name evidence="1" type="ORF">GKC49_03435</name>
</gene>
<accession>A0A7X2MJB6</accession>
<comment type="caution">
    <text evidence="1">The sequence shown here is derived from an EMBL/GenBank/DDBJ whole genome shotgun (WGS) entry which is preliminary data.</text>
</comment>
<reference evidence="1 2" key="1">
    <citation type="submission" date="2019-11" db="EMBL/GenBank/DDBJ databases">
        <title>Draft Genome Sequence of Plant Growth-Promoting Rhizosphere-Associated Bacteria.</title>
        <authorList>
            <person name="Vasilyev I.Y."/>
            <person name="Radchenko V."/>
            <person name="Ilnitskaya E.V."/>
        </authorList>
    </citation>
    <scope>NUCLEOTIDE SEQUENCE [LARGE SCALE GENOMIC DNA]</scope>
    <source>
        <strain evidence="1 2">VRA_MhP_f</strain>
    </source>
</reference>
<evidence type="ECO:0000313" key="2">
    <source>
        <dbReference type="Proteomes" id="UP000461948"/>
    </source>
</evidence>
<proteinExistence type="predicted"/>
<dbReference type="Proteomes" id="UP000461948">
    <property type="component" value="Unassembled WGS sequence"/>
</dbReference>
<evidence type="ECO:0000313" key="1">
    <source>
        <dbReference type="EMBL" id="MSE14228.1"/>
    </source>
</evidence>
<sequence>MKSGVRILGAQLAELILGHTLTVPEMHVIVGRKYPGYEPSSLWVALKTIKDSVNCNLELTMKNRHRAYRLKSVSPKFFGHSQRIQGRNVKKGKPCRSHFTSEEFKSLELVDEFNQLISSVRA</sequence>
<name>A0A7X2MJB6_ENTAG</name>
<protein>
    <submittedName>
        <fullName evidence="1">Uncharacterized protein</fullName>
    </submittedName>
</protein>
<dbReference type="AlphaFoldDB" id="A0A7X2MJB6"/>
<organism evidence="1 2">
    <name type="scientific">Enterobacter agglomerans</name>
    <name type="common">Erwinia herbicola</name>
    <name type="synonym">Pantoea agglomerans</name>
    <dbReference type="NCBI Taxonomy" id="549"/>
    <lineage>
        <taxon>Bacteria</taxon>
        <taxon>Pseudomonadati</taxon>
        <taxon>Pseudomonadota</taxon>
        <taxon>Gammaproteobacteria</taxon>
        <taxon>Enterobacterales</taxon>
        <taxon>Erwiniaceae</taxon>
        <taxon>Pantoea</taxon>
        <taxon>Pantoea agglomerans group</taxon>
    </lineage>
</organism>